<evidence type="ECO:0000313" key="11">
    <source>
        <dbReference type="Proteomes" id="UP000176336"/>
    </source>
</evidence>
<evidence type="ECO:0000313" key="10">
    <source>
        <dbReference type="EMBL" id="OGE19056.1"/>
    </source>
</evidence>
<sequence>MGGFFMKRIDYDTVPIENTHIASITAIDSPFQLKKEIVNPNRGLVAKTRQEIRDILHGEDTWRLMVATGPCSLHDRPASLEYAQGVSHLRSRYEDSLVIIMRGYVEKPRTTLGWTGMINDPHLDGSFDIITGLATSRQLLADINNLGVPCAVEFVSLDTPQYYGDLVSWAAIGARTTEAPVYRHLASGLSIPVGFKNSTEGNIQVAVDAMVTAKSPHIITGINEYAQEAKIDTTGNPDTHIVLRGGGGATNYDAVSINIAINLVRQAGLLTETNRPIMIDCSHGNSEKKFKLQSVAAENALEQIRSGQRRIMGLMFESHLHEGNQQWIAGQPLKYGVSITDSCINWEETERLLETIAKALGPKRYVLNPSIGSSTYEN</sequence>
<dbReference type="InterPro" id="IPR013785">
    <property type="entry name" value="Aldolase_TIM"/>
</dbReference>
<evidence type="ECO:0000256" key="7">
    <source>
        <dbReference type="ARBA" id="ARBA00047508"/>
    </source>
</evidence>
<dbReference type="GO" id="GO:0003849">
    <property type="term" value="F:3-deoxy-7-phosphoheptulonate synthase activity"/>
    <property type="evidence" value="ECO:0007669"/>
    <property type="project" value="UniProtKB-EC"/>
</dbReference>
<evidence type="ECO:0000256" key="1">
    <source>
        <dbReference type="ARBA" id="ARBA00003726"/>
    </source>
</evidence>
<keyword evidence="5 8" id="KW-0808">Transferase</keyword>
<dbReference type="UniPathway" id="UPA00053">
    <property type="reaction ID" value="UER00084"/>
</dbReference>
<organism evidence="10 11">
    <name type="scientific">Candidatus Daviesbacteria bacterium RIFCSPHIGHO2_01_FULL_41_23</name>
    <dbReference type="NCBI Taxonomy" id="1797764"/>
    <lineage>
        <taxon>Bacteria</taxon>
        <taxon>Candidatus Daviesiibacteriota</taxon>
    </lineage>
</organism>
<dbReference type="NCBIfam" id="NF009395">
    <property type="entry name" value="PRK12755.1"/>
    <property type="match status" value="1"/>
</dbReference>
<comment type="function">
    <text evidence="1 8">Stereospecific condensation of phosphoenolpyruvate (PEP) and D-erythrose-4-phosphate (E4P) giving rise to 3-deoxy-D-arabino-heptulosonate-7-phosphate (DAHP).</text>
</comment>
<evidence type="ECO:0000256" key="4">
    <source>
        <dbReference type="ARBA" id="ARBA00022605"/>
    </source>
</evidence>
<comment type="caution">
    <text evidence="10">The sequence shown here is derived from an EMBL/GenBank/DDBJ whole genome shotgun (WGS) entry which is preliminary data.</text>
</comment>
<feature type="domain" description="DAHP synthetase I/KDSA" evidence="9">
    <location>
        <begin position="50"/>
        <end position="353"/>
    </location>
</feature>
<evidence type="ECO:0000256" key="3">
    <source>
        <dbReference type="ARBA" id="ARBA00007985"/>
    </source>
</evidence>
<evidence type="ECO:0000256" key="2">
    <source>
        <dbReference type="ARBA" id="ARBA00004688"/>
    </source>
</evidence>
<comment type="catalytic activity">
    <reaction evidence="7 8">
        <text>D-erythrose 4-phosphate + phosphoenolpyruvate + H2O = 7-phospho-2-dehydro-3-deoxy-D-arabino-heptonate + phosphate</text>
        <dbReference type="Rhea" id="RHEA:14717"/>
        <dbReference type="ChEBI" id="CHEBI:15377"/>
        <dbReference type="ChEBI" id="CHEBI:16897"/>
        <dbReference type="ChEBI" id="CHEBI:43474"/>
        <dbReference type="ChEBI" id="CHEBI:58394"/>
        <dbReference type="ChEBI" id="CHEBI:58702"/>
        <dbReference type="EC" id="2.5.1.54"/>
    </reaction>
</comment>
<comment type="similarity">
    <text evidence="3 8">Belongs to the class-I DAHP synthase family.</text>
</comment>
<dbReference type="SUPFAM" id="SSF51569">
    <property type="entry name" value="Aldolase"/>
    <property type="match status" value="1"/>
</dbReference>
<dbReference type="NCBIfam" id="TIGR00034">
    <property type="entry name" value="aroFGH"/>
    <property type="match status" value="1"/>
</dbReference>
<dbReference type="Proteomes" id="UP000176336">
    <property type="component" value="Unassembled WGS sequence"/>
</dbReference>
<keyword evidence="4 8" id="KW-0028">Amino-acid biosynthesis</keyword>
<dbReference type="GO" id="GO:0008652">
    <property type="term" value="P:amino acid biosynthetic process"/>
    <property type="evidence" value="ECO:0007669"/>
    <property type="project" value="UniProtKB-KW"/>
</dbReference>
<evidence type="ECO:0000259" key="9">
    <source>
        <dbReference type="Pfam" id="PF00793"/>
    </source>
</evidence>
<evidence type="ECO:0000256" key="6">
    <source>
        <dbReference type="ARBA" id="ARBA00023141"/>
    </source>
</evidence>
<accession>A0A1F5IRW2</accession>
<dbReference type="GO" id="GO:0005737">
    <property type="term" value="C:cytoplasm"/>
    <property type="evidence" value="ECO:0007669"/>
    <property type="project" value="TreeGrafter"/>
</dbReference>
<dbReference type="InterPro" id="IPR006219">
    <property type="entry name" value="DAHP_synth_1"/>
</dbReference>
<gene>
    <name evidence="10" type="ORF">A2871_01755</name>
</gene>
<reference evidence="10 11" key="1">
    <citation type="journal article" date="2016" name="Nat. Commun.">
        <title>Thousands of microbial genomes shed light on interconnected biogeochemical processes in an aquifer system.</title>
        <authorList>
            <person name="Anantharaman K."/>
            <person name="Brown C.T."/>
            <person name="Hug L.A."/>
            <person name="Sharon I."/>
            <person name="Castelle C.J."/>
            <person name="Probst A.J."/>
            <person name="Thomas B.C."/>
            <person name="Singh A."/>
            <person name="Wilkins M.J."/>
            <person name="Karaoz U."/>
            <person name="Brodie E.L."/>
            <person name="Williams K.H."/>
            <person name="Hubbard S.S."/>
            <person name="Banfield J.F."/>
        </authorList>
    </citation>
    <scope>NUCLEOTIDE SEQUENCE [LARGE SCALE GENOMIC DNA]</scope>
</reference>
<keyword evidence="6 8" id="KW-0057">Aromatic amino acid biosynthesis</keyword>
<proteinExistence type="inferred from homology"/>
<dbReference type="PIRSF" id="PIRSF001361">
    <property type="entry name" value="DAHP_synthase"/>
    <property type="match status" value="1"/>
</dbReference>
<evidence type="ECO:0000256" key="5">
    <source>
        <dbReference type="ARBA" id="ARBA00022679"/>
    </source>
</evidence>
<dbReference type="AlphaFoldDB" id="A0A1F5IRW2"/>
<dbReference type="Gene3D" id="3.20.20.70">
    <property type="entry name" value="Aldolase class I"/>
    <property type="match status" value="1"/>
</dbReference>
<dbReference type="Pfam" id="PF00793">
    <property type="entry name" value="DAHP_synth_1"/>
    <property type="match status" value="1"/>
</dbReference>
<dbReference type="PANTHER" id="PTHR21225:SF12">
    <property type="entry name" value="PHOSPHO-2-DEHYDRO-3-DEOXYHEPTONATE ALDOLASE, TYROSINE-INHIBITED"/>
    <property type="match status" value="1"/>
</dbReference>
<dbReference type="InterPro" id="IPR006218">
    <property type="entry name" value="DAHP1/KDSA"/>
</dbReference>
<dbReference type="GO" id="GO:0009073">
    <property type="term" value="P:aromatic amino acid family biosynthetic process"/>
    <property type="evidence" value="ECO:0007669"/>
    <property type="project" value="UniProtKB-KW"/>
</dbReference>
<comment type="pathway">
    <text evidence="2 8">Metabolic intermediate biosynthesis; chorismate biosynthesis; chorismate from D-erythrose 4-phosphate and phosphoenolpyruvate: step 1/7.</text>
</comment>
<dbReference type="EMBL" id="MFCR01000006">
    <property type="protein sequence ID" value="OGE19056.1"/>
    <property type="molecule type" value="Genomic_DNA"/>
</dbReference>
<dbReference type="GO" id="GO:0009423">
    <property type="term" value="P:chorismate biosynthetic process"/>
    <property type="evidence" value="ECO:0007669"/>
    <property type="project" value="UniProtKB-UniPathway"/>
</dbReference>
<name>A0A1F5IRW2_9BACT</name>
<protein>
    <recommendedName>
        <fullName evidence="8">Phospho-2-dehydro-3-deoxyheptonate aldolase</fullName>
        <ecNumber evidence="8">2.5.1.54</ecNumber>
    </recommendedName>
</protein>
<dbReference type="PANTHER" id="PTHR21225">
    <property type="entry name" value="PHOSPHO-2-DEHYDRO-3-DEOXYHEPTONATE ALDOLASE DAHP SYNTHETASE"/>
    <property type="match status" value="1"/>
</dbReference>
<evidence type="ECO:0000256" key="8">
    <source>
        <dbReference type="PIRNR" id="PIRNR001361"/>
    </source>
</evidence>
<dbReference type="EC" id="2.5.1.54" evidence="8"/>